<dbReference type="InterPro" id="IPR043722">
    <property type="entry name" value="DUF5663"/>
</dbReference>
<sequence>MDKKEIEKLLSTDLFKELNLEDIEPEIKQTILDDAGYVITRGIWIKIIESLSEEKQNELANILKNDSENAEAIANFIKKEIPNYEDLAKEEVANYKSMLLAKVK</sequence>
<comment type="caution">
    <text evidence="1">The sequence shown here is derived from an EMBL/GenBank/DDBJ whole genome shotgun (WGS) entry which is preliminary data.</text>
</comment>
<evidence type="ECO:0000313" key="2">
    <source>
        <dbReference type="Proteomes" id="UP000034934"/>
    </source>
</evidence>
<dbReference type="EMBL" id="LBOG01000003">
    <property type="protein sequence ID" value="KKP30388.1"/>
    <property type="molecule type" value="Genomic_DNA"/>
</dbReference>
<reference evidence="1 2" key="1">
    <citation type="journal article" date="2015" name="Nature">
        <title>rRNA introns, odd ribosomes, and small enigmatic genomes across a large radiation of phyla.</title>
        <authorList>
            <person name="Brown C.T."/>
            <person name="Hug L.A."/>
            <person name="Thomas B.C."/>
            <person name="Sharon I."/>
            <person name="Castelle C.J."/>
            <person name="Singh A."/>
            <person name="Wilkins M.J."/>
            <person name="Williams K.H."/>
            <person name="Banfield J.F."/>
        </authorList>
    </citation>
    <scope>NUCLEOTIDE SEQUENCE [LARGE SCALE GENOMIC DNA]</scope>
</reference>
<dbReference type="AlphaFoldDB" id="A0A0F9YG31"/>
<gene>
    <name evidence="1" type="ORF">UR19_C0003G0224</name>
</gene>
<evidence type="ECO:0000313" key="1">
    <source>
        <dbReference type="EMBL" id="KKP30388.1"/>
    </source>
</evidence>
<accession>A0A0F9YG31</accession>
<dbReference type="Proteomes" id="UP000034934">
    <property type="component" value="Unassembled WGS sequence"/>
</dbReference>
<organism evidence="1 2">
    <name type="scientific">Candidatus Nomurabacteria bacterium GW2011_GWF1_31_48</name>
    <dbReference type="NCBI Taxonomy" id="1618767"/>
    <lineage>
        <taxon>Bacteria</taxon>
        <taxon>Candidatus Nomuraibacteriota</taxon>
    </lineage>
</organism>
<dbReference type="Pfam" id="PF18908">
    <property type="entry name" value="DUF5663"/>
    <property type="match status" value="1"/>
</dbReference>
<proteinExistence type="predicted"/>
<protein>
    <submittedName>
        <fullName evidence="1">Uncharacterized protein</fullName>
    </submittedName>
</protein>
<name>A0A0F9YG31_9BACT</name>